<evidence type="ECO:0000256" key="3">
    <source>
        <dbReference type="ARBA" id="ARBA00022741"/>
    </source>
</evidence>
<dbReference type="InterPro" id="IPR027417">
    <property type="entry name" value="P-loop_NTPase"/>
</dbReference>
<organism evidence="5 6">
    <name type="scientific">Kushneria phosphatilytica</name>
    <dbReference type="NCBI Taxonomy" id="657387"/>
    <lineage>
        <taxon>Bacteria</taxon>
        <taxon>Pseudomonadati</taxon>
        <taxon>Pseudomonadota</taxon>
        <taxon>Gammaproteobacteria</taxon>
        <taxon>Oceanospirillales</taxon>
        <taxon>Halomonadaceae</taxon>
        <taxon>Kushneria</taxon>
    </lineage>
</organism>
<sequence length="259" mass="28251">MPSTSADAVAPPAVQLNDVHLVYDDMPLFEHIELELPAGSWTCLLGRSGCGKSTLLRLIAGLPTGGQPSFTLGTSDHLPLQNRIAWMAQQDLLLPWSRVIDNVTLGSRLRGHSPDYQRAQELLAAVGLAHTARRRPAALSGGQRSRIALARTLYEGASVVLMDEPFAALDAITRLELHELALRLLAGRTVLMVTHDPSEALRLADRLLLMHGMPATLSSHQAPSGRPPRDINDSELIDHQRHLLALLQSNEAVQETEYS</sequence>
<dbReference type="GO" id="GO:0016887">
    <property type="term" value="F:ATP hydrolysis activity"/>
    <property type="evidence" value="ECO:0007669"/>
    <property type="project" value="InterPro"/>
</dbReference>
<dbReference type="OrthoDB" id="9802264at2"/>
<proteinExistence type="inferred from homology"/>
<name>A0A1S1NWZ5_9GAMM</name>
<dbReference type="Gene3D" id="3.40.50.300">
    <property type="entry name" value="P-loop containing nucleotide triphosphate hydrolases"/>
    <property type="match status" value="1"/>
</dbReference>
<dbReference type="InterPro" id="IPR050166">
    <property type="entry name" value="ABC_transporter_ATP-bind"/>
</dbReference>
<dbReference type="PROSITE" id="PS50893">
    <property type="entry name" value="ABC_TRANSPORTER_2"/>
    <property type="match status" value="1"/>
</dbReference>
<dbReference type="PANTHER" id="PTHR42788:SF19">
    <property type="entry name" value="ALIPHATIC SULFONATES IMPORT ATP-BINDING PROTEIN SSUB 2"/>
    <property type="match status" value="1"/>
</dbReference>
<dbReference type="InterPro" id="IPR003439">
    <property type="entry name" value="ABC_transporter-like_ATP-bd"/>
</dbReference>
<keyword evidence="2" id="KW-0813">Transport</keyword>
<gene>
    <name evidence="5" type="ORF">FY550_07975</name>
</gene>
<dbReference type="KEGG" id="kuy:FY550_07975"/>
<dbReference type="Proteomes" id="UP000322553">
    <property type="component" value="Chromosome"/>
</dbReference>
<dbReference type="GO" id="GO:0005524">
    <property type="term" value="F:ATP binding"/>
    <property type="evidence" value="ECO:0007669"/>
    <property type="project" value="UniProtKB-KW"/>
</dbReference>
<evidence type="ECO:0000256" key="1">
    <source>
        <dbReference type="ARBA" id="ARBA00005417"/>
    </source>
</evidence>
<keyword evidence="4 5" id="KW-0067">ATP-binding</keyword>
<dbReference type="AlphaFoldDB" id="A0A1S1NWZ5"/>
<keyword evidence="6" id="KW-1185">Reference proteome</keyword>
<keyword evidence="3" id="KW-0547">Nucleotide-binding</keyword>
<dbReference type="Pfam" id="PF00005">
    <property type="entry name" value="ABC_tran"/>
    <property type="match status" value="1"/>
</dbReference>
<dbReference type="RefSeq" id="WP_070977433.1">
    <property type="nucleotide sequence ID" value="NZ_CP043420.1"/>
</dbReference>
<dbReference type="PANTHER" id="PTHR42788">
    <property type="entry name" value="TAURINE IMPORT ATP-BINDING PROTEIN-RELATED"/>
    <property type="match status" value="1"/>
</dbReference>
<dbReference type="PROSITE" id="PS00211">
    <property type="entry name" value="ABC_TRANSPORTER_1"/>
    <property type="match status" value="1"/>
</dbReference>
<dbReference type="InterPro" id="IPR017871">
    <property type="entry name" value="ABC_transporter-like_CS"/>
</dbReference>
<dbReference type="SMART" id="SM00382">
    <property type="entry name" value="AAA"/>
    <property type="match status" value="1"/>
</dbReference>
<dbReference type="SUPFAM" id="SSF52540">
    <property type="entry name" value="P-loop containing nucleoside triphosphate hydrolases"/>
    <property type="match status" value="1"/>
</dbReference>
<evidence type="ECO:0000256" key="2">
    <source>
        <dbReference type="ARBA" id="ARBA00022448"/>
    </source>
</evidence>
<evidence type="ECO:0000313" key="6">
    <source>
        <dbReference type="Proteomes" id="UP000322553"/>
    </source>
</evidence>
<dbReference type="STRING" id="657387.BH688_04225"/>
<protein>
    <submittedName>
        <fullName evidence="5">ABC transporter ATP-binding protein</fullName>
    </submittedName>
</protein>
<reference evidence="5 6" key="1">
    <citation type="submission" date="2019-08" db="EMBL/GenBank/DDBJ databases">
        <title>Complete genome sequence of Kushneria sp. YCWA18, a halophilic phosphate-solubilizing bacterium isolated from Daqiao saltern in China.</title>
        <authorList>
            <person name="Du G.-X."/>
            <person name="Qu L.-Y."/>
        </authorList>
    </citation>
    <scope>NUCLEOTIDE SEQUENCE [LARGE SCALE GENOMIC DNA]</scope>
    <source>
        <strain evidence="5 6">YCWA18</strain>
    </source>
</reference>
<comment type="similarity">
    <text evidence="1">Belongs to the ABC transporter superfamily.</text>
</comment>
<dbReference type="InterPro" id="IPR003593">
    <property type="entry name" value="AAA+_ATPase"/>
</dbReference>
<evidence type="ECO:0000313" key="5">
    <source>
        <dbReference type="EMBL" id="QEL11071.1"/>
    </source>
</evidence>
<evidence type="ECO:0000256" key="4">
    <source>
        <dbReference type="ARBA" id="ARBA00022840"/>
    </source>
</evidence>
<accession>A0A1S1NWZ5</accession>
<dbReference type="EMBL" id="CP043420">
    <property type="protein sequence ID" value="QEL11071.1"/>
    <property type="molecule type" value="Genomic_DNA"/>
</dbReference>